<feature type="signal peptide" evidence="1">
    <location>
        <begin position="1"/>
        <end position="16"/>
    </location>
</feature>
<sequence length="225" mass="24740">MGKFLLMAMFKRKALLSFPDAACVTTVLNPSNICFGNVPSALAYGTGLKICSKSGFWREILNASPSQSDQCILHSLGVPLHPSKHIVVKSCFWEPPQQGEIKINTDGAARGNPGKGGIGCIFRDSDAASNGWLISRIESDSKSTVEAFNLHNIPWVLEADWENEIRNMNQIRIFANWIVANFSVDDLSKRGANLQDGLKYLCKNILDSISFFLFALCNLAITSLL</sequence>
<keyword evidence="1" id="KW-0732">Signal</keyword>
<dbReference type="InterPro" id="IPR012337">
    <property type="entry name" value="RNaseH-like_sf"/>
</dbReference>
<feature type="chain" id="PRO_5029909114" description="RNase H type-1 domain-containing protein" evidence="1">
    <location>
        <begin position="17"/>
        <end position="225"/>
    </location>
</feature>
<dbReference type="EMBL" id="JACGCM010001193">
    <property type="protein sequence ID" value="KAF6159379.1"/>
    <property type="molecule type" value="Genomic_DNA"/>
</dbReference>
<evidence type="ECO:0000256" key="1">
    <source>
        <dbReference type="SAM" id="SignalP"/>
    </source>
</evidence>
<accession>A0A7J7MWR2</accession>
<evidence type="ECO:0000313" key="3">
    <source>
        <dbReference type="Proteomes" id="UP000541444"/>
    </source>
</evidence>
<dbReference type="InterPro" id="IPR036397">
    <property type="entry name" value="RNaseH_sf"/>
</dbReference>
<evidence type="ECO:0008006" key="4">
    <source>
        <dbReference type="Google" id="ProtNLM"/>
    </source>
</evidence>
<comment type="caution">
    <text evidence="2">The sequence shown here is derived from an EMBL/GenBank/DDBJ whole genome shotgun (WGS) entry which is preliminary data.</text>
</comment>
<dbReference type="Gene3D" id="3.30.420.10">
    <property type="entry name" value="Ribonuclease H-like superfamily/Ribonuclease H"/>
    <property type="match status" value="1"/>
</dbReference>
<keyword evidence="3" id="KW-1185">Reference proteome</keyword>
<protein>
    <recommendedName>
        <fullName evidence="4">RNase H type-1 domain-containing protein</fullName>
    </recommendedName>
</protein>
<gene>
    <name evidence="2" type="ORF">GIB67_032150</name>
</gene>
<organism evidence="2 3">
    <name type="scientific">Kingdonia uniflora</name>
    <dbReference type="NCBI Taxonomy" id="39325"/>
    <lineage>
        <taxon>Eukaryota</taxon>
        <taxon>Viridiplantae</taxon>
        <taxon>Streptophyta</taxon>
        <taxon>Embryophyta</taxon>
        <taxon>Tracheophyta</taxon>
        <taxon>Spermatophyta</taxon>
        <taxon>Magnoliopsida</taxon>
        <taxon>Ranunculales</taxon>
        <taxon>Circaeasteraceae</taxon>
        <taxon>Kingdonia</taxon>
    </lineage>
</organism>
<dbReference type="AlphaFoldDB" id="A0A7J7MWR2"/>
<dbReference type="SUPFAM" id="SSF53098">
    <property type="entry name" value="Ribonuclease H-like"/>
    <property type="match status" value="1"/>
</dbReference>
<evidence type="ECO:0000313" key="2">
    <source>
        <dbReference type="EMBL" id="KAF6159379.1"/>
    </source>
</evidence>
<dbReference type="Proteomes" id="UP000541444">
    <property type="component" value="Unassembled WGS sequence"/>
</dbReference>
<proteinExistence type="predicted"/>
<dbReference type="GO" id="GO:0003676">
    <property type="term" value="F:nucleic acid binding"/>
    <property type="evidence" value="ECO:0007669"/>
    <property type="project" value="InterPro"/>
</dbReference>
<name>A0A7J7MWR2_9MAGN</name>
<dbReference type="OrthoDB" id="1733298at2759"/>
<reference evidence="2 3" key="1">
    <citation type="journal article" date="2020" name="IScience">
        <title>Genome Sequencing of the Endangered Kingdonia uniflora (Circaeasteraceae, Ranunculales) Reveals Potential Mechanisms of Evolutionary Specialization.</title>
        <authorList>
            <person name="Sun Y."/>
            <person name="Deng T."/>
            <person name="Zhang A."/>
            <person name="Moore M.J."/>
            <person name="Landis J.B."/>
            <person name="Lin N."/>
            <person name="Zhang H."/>
            <person name="Zhang X."/>
            <person name="Huang J."/>
            <person name="Zhang X."/>
            <person name="Sun H."/>
            <person name="Wang H."/>
        </authorList>
    </citation>
    <scope>NUCLEOTIDE SEQUENCE [LARGE SCALE GENOMIC DNA]</scope>
    <source>
        <strain evidence="2">TB1705</strain>
        <tissue evidence="2">Leaf</tissue>
    </source>
</reference>